<dbReference type="OMA" id="SDCKKTW"/>
<dbReference type="PRINTS" id="PR00081">
    <property type="entry name" value="GDHRDH"/>
</dbReference>
<dbReference type="Proteomes" id="UP000186303">
    <property type="component" value="Chromosome 1"/>
</dbReference>
<dbReference type="OrthoDB" id="191139at2759"/>
<evidence type="ECO:0000256" key="1">
    <source>
        <dbReference type="ARBA" id="ARBA00006484"/>
    </source>
</evidence>
<dbReference type="InterPro" id="IPR002347">
    <property type="entry name" value="SDR_fam"/>
</dbReference>
<sequence>MSGVISAVYPPAPQWTVENIPDQSGRIAIVTGGNSGIGFETVKHLLGKNAKVYLCTRNSDRAKSAIDELKKMNLPGTVEFLPLDLASLKAIKSFADNYLSKEKTLDMLFNNAGVMNPTVGAETQDGYELHVGTNSLGHHYLTELLLPALQASARATPDRLPRVCFTSSLVHRQASSNGFDPADYTGLKDLPFYMPPATRAYGTSKFCNILSAKWYQRHFADKGIIFFSCHPGALRTELTREWTSGIFKAIMPILHRVLLYPPEMGCITQLYLNTAPEAATKGGAYFVPWARECEPLSIANDLSVQDAFAKWCEEQVAKHVRA</sequence>
<name>A0A1M8A213_MALS4</name>
<dbReference type="PANTHER" id="PTHR24320:SF282">
    <property type="entry name" value="WW DOMAIN-CONTAINING OXIDOREDUCTASE"/>
    <property type="match status" value="1"/>
</dbReference>
<keyword evidence="2" id="KW-0521">NADP</keyword>
<dbReference type="InterPro" id="IPR036291">
    <property type="entry name" value="NAD(P)-bd_dom_sf"/>
</dbReference>
<protein>
    <submittedName>
        <fullName evidence="4">Similar to S.cerevisiae protein ENV9 (Protein proposed to be involved in vacuolar functions)</fullName>
    </submittedName>
</protein>
<proteinExistence type="inferred from homology"/>
<dbReference type="STRING" id="1230383.A0A1M8A213"/>
<comment type="similarity">
    <text evidence="1">Belongs to the short-chain dehydrogenases/reductases (SDR) family.</text>
</comment>
<dbReference type="EMBL" id="LT671821">
    <property type="protein sequence ID" value="SHO76475.1"/>
    <property type="molecule type" value="Genomic_DNA"/>
</dbReference>
<dbReference type="AlphaFoldDB" id="A0A1M8A213"/>
<keyword evidence="3" id="KW-0560">Oxidoreductase</keyword>
<dbReference type="GO" id="GO:0016491">
    <property type="term" value="F:oxidoreductase activity"/>
    <property type="evidence" value="ECO:0007669"/>
    <property type="project" value="UniProtKB-KW"/>
</dbReference>
<evidence type="ECO:0000256" key="2">
    <source>
        <dbReference type="ARBA" id="ARBA00022857"/>
    </source>
</evidence>
<gene>
    <name evidence="4" type="ORF">MSYG_0813</name>
</gene>
<evidence type="ECO:0000256" key="3">
    <source>
        <dbReference type="ARBA" id="ARBA00023002"/>
    </source>
</evidence>
<accession>A0A1M8A213</accession>
<dbReference type="Gene3D" id="3.40.50.720">
    <property type="entry name" value="NAD(P)-binding Rossmann-like Domain"/>
    <property type="match status" value="1"/>
</dbReference>
<keyword evidence="5" id="KW-1185">Reference proteome</keyword>
<dbReference type="SUPFAM" id="SSF51735">
    <property type="entry name" value="NAD(P)-binding Rossmann-fold domains"/>
    <property type="match status" value="1"/>
</dbReference>
<dbReference type="VEuPathDB" id="FungiDB:MSYG_0813"/>
<organism evidence="4 5">
    <name type="scientific">Malassezia sympodialis (strain ATCC 42132)</name>
    <name type="common">Atopic eczema-associated yeast</name>
    <dbReference type="NCBI Taxonomy" id="1230383"/>
    <lineage>
        <taxon>Eukaryota</taxon>
        <taxon>Fungi</taxon>
        <taxon>Dikarya</taxon>
        <taxon>Basidiomycota</taxon>
        <taxon>Ustilaginomycotina</taxon>
        <taxon>Malasseziomycetes</taxon>
        <taxon>Malasseziales</taxon>
        <taxon>Malasseziaceae</taxon>
        <taxon>Malassezia</taxon>
    </lineage>
</organism>
<dbReference type="Pfam" id="PF00106">
    <property type="entry name" value="adh_short"/>
    <property type="match status" value="1"/>
</dbReference>
<dbReference type="PANTHER" id="PTHR24320">
    <property type="entry name" value="RETINOL DEHYDROGENASE"/>
    <property type="match status" value="1"/>
</dbReference>
<evidence type="ECO:0000313" key="4">
    <source>
        <dbReference type="EMBL" id="SHO76475.1"/>
    </source>
</evidence>
<reference evidence="5" key="1">
    <citation type="journal article" date="2017" name="Nucleic Acids Res.">
        <title>Proteogenomics produces comprehensive and highly accurate protein-coding gene annotation in a complete genome assembly of Malassezia sympodialis.</title>
        <authorList>
            <person name="Zhu Y."/>
            <person name="Engstroem P.G."/>
            <person name="Tellgren-Roth C."/>
            <person name="Baudo C.D."/>
            <person name="Kennell J.C."/>
            <person name="Sun S."/>
            <person name="Billmyre R.B."/>
            <person name="Schroeder M.S."/>
            <person name="Andersson A."/>
            <person name="Holm T."/>
            <person name="Sigurgeirsson B."/>
            <person name="Wu G."/>
            <person name="Sankaranarayanan S.R."/>
            <person name="Siddharthan R."/>
            <person name="Sanyal K."/>
            <person name="Lundeberg J."/>
            <person name="Nystedt B."/>
            <person name="Boekhout T."/>
            <person name="Dawson T.L. Jr."/>
            <person name="Heitman J."/>
            <person name="Scheynius A."/>
            <person name="Lehtioe J."/>
        </authorList>
    </citation>
    <scope>NUCLEOTIDE SEQUENCE [LARGE SCALE GENOMIC DNA]</scope>
    <source>
        <strain evidence="5">ATCC 42132</strain>
    </source>
</reference>
<evidence type="ECO:0000313" key="5">
    <source>
        <dbReference type="Proteomes" id="UP000186303"/>
    </source>
</evidence>